<name>A0A093FRA0_TYTAL</name>
<reference evidence="1 2" key="1">
    <citation type="submission" date="2014-04" db="EMBL/GenBank/DDBJ databases">
        <title>Genome evolution of avian class.</title>
        <authorList>
            <person name="Zhang G."/>
            <person name="Li C."/>
        </authorList>
    </citation>
    <scope>NUCLEOTIDE SEQUENCE [LARGE SCALE GENOMIC DNA]</scope>
    <source>
        <strain evidence="1">BGI_N341</strain>
    </source>
</reference>
<feature type="non-terminal residue" evidence="1">
    <location>
        <position position="1"/>
    </location>
</feature>
<evidence type="ECO:0000313" key="1">
    <source>
        <dbReference type="EMBL" id="KFV56854.1"/>
    </source>
</evidence>
<feature type="non-terminal residue" evidence="1">
    <location>
        <position position="46"/>
    </location>
</feature>
<accession>A0A093FRA0</accession>
<sequence length="46" mass="4835">AAIDFLLLAQGHGCEDSEGMCCMNLSDHSESIHASIQCLKAGVSKL</sequence>
<dbReference type="Gene3D" id="1.10.287.210">
    <property type="match status" value="1"/>
</dbReference>
<keyword evidence="2" id="KW-1185">Reference proteome</keyword>
<evidence type="ECO:0000313" key="2">
    <source>
        <dbReference type="Proteomes" id="UP000054190"/>
    </source>
</evidence>
<dbReference type="Proteomes" id="UP000054190">
    <property type="component" value="Unassembled WGS sequence"/>
</dbReference>
<protein>
    <submittedName>
        <fullName evidence="1">Uncharacterized protein</fullName>
    </submittedName>
</protein>
<dbReference type="AlphaFoldDB" id="A0A093FRA0"/>
<organism evidence="1 2">
    <name type="scientific">Tyto alba</name>
    <name type="common">Barn owl</name>
    <dbReference type="NCBI Taxonomy" id="56313"/>
    <lineage>
        <taxon>Eukaryota</taxon>
        <taxon>Metazoa</taxon>
        <taxon>Chordata</taxon>
        <taxon>Craniata</taxon>
        <taxon>Vertebrata</taxon>
        <taxon>Euteleostomi</taxon>
        <taxon>Archelosauria</taxon>
        <taxon>Archosauria</taxon>
        <taxon>Dinosauria</taxon>
        <taxon>Saurischia</taxon>
        <taxon>Theropoda</taxon>
        <taxon>Coelurosauria</taxon>
        <taxon>Aves</taxon>
        <taxon>Neognathae</taxon>
        <taxon>Neoaves</taxon>
        <taxon>Telluraves</taxon>
        <taxon>Strigiformes</taxon>
        <taxon>Tytonidae</taxon>
        <taxon>Tyto</taxon>
    </lineage>
</organism>
<dbReference type="SUPFAM" id="SSF58069">
    <property type="entry name" value="Virus ectodomain"/>
    <property type="match status" value="1"/>
</dbReference>
<proteinExistence type="predicted"/>
<gene>
    <name evidence="1" type="ORF">N341_09440</name>
</gene>
<dbReference type="EMBL" id="KK395164">
    <property type="protein sequence ID" value="KFV56854.1"/>
    <property type="molecule type" value="Genomic_DNA"/>
</dbReference>